<proteinExistence type="inferred from homology"/>
<comment type="similarity">
    <text evidence="1">Belongs to the barstar family.</text>
</comment>
<dbReference type="EMBL" id="CP071872">
    <property type="protein sequence ID" value="UNM15915.1"/>
    <property type="molecule type" value="Genomic_DNA"/>
</dbReference>
<evidence type="ECO:0000313" key="3">
    <source>
        <dbReference type="EMBL" id="UNM15915.1"/>
    </source>
</evidence>
<name>A0ABY3WWA3_9ACTN</name>
<dbReference type="RefSeq" id="WP_242338104.1">
    <property type="nucleotide sequence ID" value="NZ_CP071872.1"/>
</dbReference>
<keyword evidence="4" id="KW-1185">Reference proteome</keyword>
<evidence type="ECO:0000256" key="1">
    <source>
        <dbReference type="ARBA" id="ARBA00006845"/>
    </source>
</evidence>
<dbReference type="Gene3D" id="3.30.370.10">
    <property type="entry name" value="Barstar-like"/>
    <property type="match status" value="1"/>
</dbReference>
<dbReference type="Proteomes" id="UP000828924">
    <property type="component" value="Chromosome"/>
</dbReference>
<gene>
    <name evidence="3" type="ORF">J4032_34570</name>
</gene>
<protein>
    <submittedName>
        <fullName evidence="3">Barstar family protein</fullName>
    </submittedName>
</protein>
<organism evidence="3 4">
    <name type="scientific">Streptomyces formicae</name>
    <dbReference type="NCBI Taxonomy" id="1616117"/>
    <lineage>
        <taxon>Bacteria</taxon>
        <taxon>Bacillati</taxon>
        <taxon>Actinomycetota</taxon>
        <taxon>Actinomycetes</taxon>
        <taxon>Kitasatosporales</taxon>
        <taxon>Streptomycetaceae</taxon>
        <taxon>Streptomyces</taxon>
    </lineage>
</organism>
<dbReference type="InterPro" id="IPR000468">
    <property type="entry name" value="Barstar"/>
</dbReference>
<dbReference type="SUPFAM" id="SSF52038">
    <property type="entry name" value="Barstar-related"/>
    <property type="match status" value="1"/>
</dbReference>
<dbReference type="Pfam" id="PF01337">
    <property type="entry name" value="Barstar"/>
    <property type="match status" value="1"/>
</dbReference>
<accession>A0ABY3WWA3</accession>
<sequence>MVIIDVSTTRDARQLHTTLSQSLGFPSFYGMNWDGFWDAVTGLVDMPDHVRFLGWGSLAEHLPHDAELLRAALDRFRHQYRPDFVAEYR</sequence>
<evidence type="ECO:0000313" key="4">
    <source>
        <dbReference type="Proteomes" id="UP000828924"/>
    </source>
</evidence>
<dbReference type="InterPro" id="IPR035905">
    <property type="entry name" value="Barstar-like_sf"/>
</dbReference>
<evidence type="ECO:0000259" key="2">
    <source>
        <dbReference type="Pfam" id="PF01337"/>
    </source>
</evidence>
<feature type="domain" description="Barstar (barnase inhibitor)" evidence="2">
    <location>
        <begin position="2"/>
        <end position="81"/>
    </location>
</feature>
<reference evidence="3 4" key="1">
    <citation type="submission" date="2021-03" db="EMBL/GenBank/DDBJ databases">
        <title>Complete genome of Streptomyces formicae strain 1H-GS9 (DSM 100524).</title>
        <authorList>
            <person name="Atanasov K.E."/>
            <person name="Altabella T."/>
            <person name="Ferrer A."/>
        </authorList>
    </citation>
    <scope>NUCLEOTIDE SEQUENCE [LARGE SCALE GENOMIC DNA]</scope>
    <source>
        <strain evidence="3 4">1H-GS9</strain>
    </source>
</reference>